<dbReference type="Gene3D" id="1.10.10.10">
    <property type="entry name" value="Winged helix-like DNA-binding domain superfamily/Winged helix DNA-binding domain"/>
    <property type="match status" value="1"/>
</dbReference>
<evidence type="ECO:0000256" key="1">
    <source>
        <dbReference type="ARBA" id="ARBA00010641"/>
    </source>
</evidence>
<dbReference type="Pfam" id="PF04542">
    <property type="entry name" value="Sigma70_r2"/>
    <property type="match status" value="1"/>
</dbReference>
<feature type="domain" description="RNA polymerase sigma factor 70 region 4 type 2" evidence="8">
    <location>
        <begin position="127"/>
        <end position="173"/>
    </location>
</feature>
<feature type="region of interest" description="Disordered" evidence="6">
    <location>
        <begin position="86"/>
        <end position="118"/>
    </location>
</feature>
<evidence type="ECO:0000256" key="6">
    <source>
        <dbReference type="SAM" id="MobiDB-lite"/>
    </source>
</evidence>
<keyword evidence="5" id="KW-0804">Transcription</keyword>
<dbReference type="SUPFAM" id="SSF88659">
    <property type="entry name" value="Sigma3 and sigma4 domains of RNA polymerase sigma factors"/>
    <property type="match status" value="1"/>
</dbReference>
<dbReference type="Pfam" id="PF08281">
    <property type="entry name" value="Sigma70_r4_2"/>
    <property type="match status" value="1"/>
</dbReference>
<dbReference type="GO" id="GO:0006352">
    <property type="term" value="P:DNA-templated transcription initiation"/>
    <property type="evidence" value="ECO:0007669"/>
    <property type="project" value="InterPro"/>
</dbReference>
<evidence type="ECO:0000313" key="10">
    <source>
        <dbReference type="Proteomes" id="UP000587527"/>
    </source>
</evidence>
<protein>
    <submittedName>
        <fullName evidence="9">RNA polymerase sigma-70 factor (ECF subfamily)</fullName>
    </submittedName>
</protein>
<accession>A0A841BN23</accession>
<dbReference type="NCBIfam" id="TIGR02937">
    <property type="entry name" value="sigma70-ECF"/>
    <property type="match status" value="1"/>
</dbReference>
<dbReference type="InterPro" id="IPR013325">
    <property type="entry name" value="RNA_pol_sigma_r2"/>
</dbReference>
<name>A0A841BN23_9ACTN</name>
<evidence type="ECO:0000256" key="4">
    <source>
        <dbReference type="ARBA" id="ARBA00023125"/>
    </source>
</evidence>
<dbReference type="EMBL" id="JACHMN010000002">
    <property type="protein sequence ID" value="MBB5868589.1"/>
    <property type="molecule type" value="Genomic_DNA"/>
</dbReference>
<evidence type="ECO:0000259" key="7">
    <source>
        <dbReference type="Pfam" id="PF04542"/>
    </source>
</evidence>
<dbReference type="SUPFAM" id="SSF88946">
    <property type="entry name" value="Sigma2 domain of RNA polymerase sigma factors"/>
    <property type="match status" value="1"/>
</dbReference>
<dbReference type="PANTHER" id="PTHR43133:SF8">
    <property type="entry name" value="RNA POLYMERASE SIGMA FACTOR HI_1459-RELATED"/>
    <property type="match status" value="1"/>
</dbReference>
<evidence type="ECO:0000256" key="3">
    <source>
        <dbReference type="ARBA" id="ARBA00023082"/>
    </source>
</evidence>
<keyword evidence="3" id="KW-0731">Sigma factor</keyword>
<dbReference type="Proteomes" id="UP000587527">
    <property type="component" value="Unassembled WGS sequence"/>
</dbReference>
<gene>
    <name evidence="9" type="ORF">F4553_001968</name>
</gene>
<comment type="caution">
    <text evidence="9">The sequence shown here is derived from an EMBL/GenBank/DDBJ whole genome shotgun (WGS) entry which is preliminary data.</text>
</comment>
<dbReference type="PANTHER" id="PTHR43133">
    <property type="entry name" value="RNA POLYMERASE ECF-TYPE SIGMA FACTO"/>
    <property type="match status" value="1"/>
</dbReference>
<proteinExistence type="inferred from homology"/>
<evidence type="ECO:0000259" key="8">
    <source>
        <dbReference type="Pfam" id="PF08281"/>
    </source>
</evidence>
<dbReference type="InterPro" id="IPR036388">
    <property type="entry name" value="WH-like_DNA-bd_sf"/>
</dbReference>
<evidence type="ECO:0000256" key="5">
    <source>
        <dbReference type="ARBA" id="ARBA00023163"/>
    </source>
</evidence>
<feature type="domain" description="RNA polymerase sigma-70 region 2" evidence="7">
    <location>
        <begin position="23"/>
        <end position="92"/>
    </location>
</feature>
<reference evidence="9 10" key="1">
    <citation type="submission" date="2020-08" db="EMBL/GenBank/DDBJ databases">
        <title>Sequencing the genomes of 1000 actinobacteria strains.</title>
        <authorList>
            <person name="Klenk H.-P."/>
        </authorList>
    </citation>
    <scope>NUCLEOTIDE SEQUENCE [LARGE SCALE GENOMIC DNA]</scope>
    <source>
        <strain evidence="9 10">DSM 45362</strain>
    </source>
</reference>
<evidence type="ECO:0000313" key="9">
    <source>
        <dbReference type="EMBL" id="MBB5868589.1"/>
    </source>
</evidence>
<keyword evidence="4" id="KW-0238">DNA-binding</keyword>
<dbReference type="InterPro" id="IPR014284">
    <property type="entry name" value="RNA_pol_sigma-70_dom"/>
</dbReference>
<dbReference type="GO" id="GO:0003677">
    <property type="term" value="F:DNA binding"/>
    <property type="evidence" value="ECO:0007669"/>
    <property type="project" value="UniProtKB-KW"/>
</dbReference>
<dbReference type="RefSeq" id="WP_184834647.1">
    <property type="nucleotide sequence ID" value="NZ_JACHMN010000002.1"/>
</dbReference>
<comment type="similarity">
    <text evidence="1">Belongs to the sigma-70 factor family. ECF subfamily.</text>
</comment>
<sequence length="199" mass="22768">MSGECTTDAQWFDQLWKDHNQSLYRYCLHLVHIYLYRGRTGSFRSEAADLAQLTFASAWEKRESIRCEEKDPGNWLRNTARNHVRNLSRRSSHTKESPSDNNELVNLDGTTLEDTSPGPEYSEIWPVLRELSIPDRELLILTYWADLSIGQLAQLYGISDAAVRARQTRARSRFRDALEASGMTHLIPSTAATHGDNNE</sequence>
<feature type="compositionally biased region" description="Polar residues" evidence="6">
    <location>
        <begin position="99"/>
        <end position="114"/>
    </location>
</feature>
<dbReference type="InterPro" id="IPR039425">
    <property type="entry name" value="RNA_pol_sigma-70-like"/>
</dbReference>
<keyword evidence="10" id="KW-1185">Reference proteome</keyword>
<dbReference type="InterPro" id="IPR013324">
    <property type="entry name" value="RNA_pol_sigma_r3/r4-like"/>
</dbReference>
<dbReference type="InterPro" id="IPR013249">
    <property type="entry name" value="RNA_pol_sigma70_r4_t2"/>
</dbReference>
<dbReference type="GO" id="GO:0016987">
    <property type="term" value="F:sigma factor activity"/>
    <property type="evidence" value="ECO:0007669"/>
    <property type="project" value="UniProtKB-KW"/>
</dbReference>
<dbReference type="InterPro" id="IPR007627">
    <property type="entry name" value="RNA_pol_sigma70_r2"/>
</dbReference>
<keyword evidence="2" id="KW-0805">Transcription regulation</keyword>
<dbReference type="AlphaFoldDB" id="A0A841BN23"/>
<organism evidence="9 10">
    <name type="scientific">Allocatelliglobosispora scoriae</name>
    <dbReference type="NCBI Taxonomy" id="643052"/>
    <lineage>
        <taxon>Bacteria</taxon>
        <taxon>Bacillati</taxon>
        <taxon>Actinomycetota</taxon>
        <taxon>Actinomycetes</taxon>
        <taxon>Micromonosporales</taxon>
        <taxon>Micromonosporaceae</taxon>
        <taxon>Allocatelliglobosispora</taxon>
    </lineage>
</organism>
<dbReference type="Gene3D" id="1.10.1740.10">
    <property type="match status" value="1"/>
</dbReference>
<evidence type="ECO:0000256" key="2">
    <source>
        <dbReference type="ARBA" id="ARBA00023015"/>
    </source>
</evidence>